<dbReference type="InterPro" id="IPR029045">
    <property type="entry name" value="ClpP/crotonase-like_dom_sf"/>
</dbReference>
<dbReference type="InterPro" id="IPR005151">
    <property type="entry name" value="Tail-specific_protease"/>
</dbReference>
<dbReference type="InterPro" id="IPR036366">
    <property type="entry name" value="PGBDSf"/>
</dbReference>
<protein>
    <recommendedName>
        <fullName evidence="7">PDZ domain-containing protein</fullName>
    </recommendedName>
</protein>
<keyword evidence="2 5" id="KW-0645">Protease</keyword>
<reference evidence="8 9" key="1">
    <citation type="submission" date="2017-05" db="EMBL/GenBank/DDBJ databases">
        <title>Vagococcus spp. assemblies.</title>
        <authorList>
            <person name="Gulvik C.A."/>
        </authorList>
    </citation>
    <scope>NUCLEOTIDE SEQUENCE [LARGE SCALE GENOMIC DNA]</scope>
    <source>
        <strain evidence="8 9">SS1995</strain>
    </source>
</reference>
<sequence>MQPKKKRSISLTQYIISLIIIAIVASGATVAVFGIYSRKEATQLRGSSIQSIDYLNQVIKMAYFDKVDDQKLIDGALKGMVEALDDPYSSYFSKSEAKDFDDSISGSFEGIGAVMTMQDGVPTIAEPPIKGSPAEKAQLRANDKILKINDKKVSDKSLNDVVKEVRGKKGSTVKLEVARDKEVFNVEIKRDKIPVESVKSNIDKNHKNIGYIDIKSFNDTTSDEFNKAIESLEKEGAKGLIIDVRGNPGGILPQVEEITSRFLRNGETIVQFEDRNKKESKDTASEQLDEGKKINLPTVLLVDQDSASASEIMAAALKDSGRFDVVGTKTFGKGTVQSLIPLGDQGEAKLTISKWLTPKGQWIHKKGVEPTVDVEYPEYLKNRMIDTSKTYREGMISDDVKIINSDLQALGYQVDGKSDTYTNTTKTAVSEFQEKEDLTVTGEVDKDTAVKIVESVINYWKANDTQYQKAMDLVLEKVK</sequence>
<dbReference type="SMART" id="SM00228">
    <property type="entry name" value="PDZ"/>
    <property type="match status" value="1"/>
</dbReference>
<organism evidence="8 9">
    <name type="scientific">Vagococcus vulneris</name>
    <dbReference type="NCBI Taxonomy" id="1977869"/>
    <lineage>
        <taxon>Bacteria</taxon>
        <taxon>Bacillati</taxon>
        <taxon>Bacillota</taxon>
        <taxon>Bacilli</taxon>
        <taxon>Lactobacillales</taxon>
        <taxon>Enterococcaceae</taxon>
        <taxon>Vagococcus</taxon>
    </lineage>
</organism>
<keyword evidence="3 5" id="KW-0378">Hydrolase</keyword>
<gene>
    <name evidence="8" type="ORF">CBF37_04885</name>
</gene>
<comment type="caution">
    <text evidence="8">The sequence shown here is derived from an EMBL/GenBank/DDBJ whole genome shotgun (WGS) entry which is preliminary data.</text>
</comment>
<dbReference type="InterPro" id="IPR002477">
    <property type="entry name" value="Peptidoglycan-bd-like"/>
</dbReference>
<dbReference type="Pfam" id="PF22694">
    <property type="entry name" value="CtpB_N-like"/>
    <property type="match status" value="1"/>
</dbReference>
<dbReference type="InterPro" id="IPR036365">
    <property type="entry name" value="PGBD-like_sf"/>
</dbReference>
<name>A0A429ZZD8_9ENTE</name>
<dbReference type="Gene3D" id="2.30.42.10">
    <property type="match status" value="1"/>
</dbReference>
<dbReference type="InterPro" id="IPR001478">
    <property type="entry name" value="PDZ"/>
</dbReference>
<dbReference type="NCBIfam" id="TIGR00225">
    <property type="entry name" value="prc"/>
    <property type="match status" value="1"/>
</dbReference>
<dbReference type="Proteomes" id="UP000287857">
    <property type="component" value="Unassembled WGS sequence"/>
</dbReference>
<dbReference type="AlphaFoldDB" id="A0A429ZZD8"/>
<dbReference type="SUPFAM" id="SSF50156">
    <property type="entry name" value="PDZ domain-like"/>
    <property type="match status" value="1"/>
</dbReference>
<dbReference type="GO" id="GO:0007165">
    <property type="term" value="P:signal transduction"/>
    <property type="evidence" value="ECO:0007669"/>
    <property type="project" value="TreeGrafter"/>
</dbReference>
<comment type="similarity">
    <text evidence="1 5">Belongs to the peptidase S41A family.</text>
</comment>
<dbReference type="Pfam" id="PF01471">
    <property type="entry name" value="PG_binding_1"/>
    <property type="match status" value="1"/>
</dbReference>
<evidence type="ECO:0000256" key="1">
    <source>
        <dbReference type="ARBA" id="ARBA00009179"/>
    </source>
</evidence>
<dbReference type="PROSITE" id="PS50106">
    <property type="entry name" value="PDZ"/>
    <property type="match status" value="1"/>
</dbReference>
<dbReference type="FunFam" id="2.30.42.10:FF:000063">
    <property type="entry name" value="Peptidase, S41 family"/>
    <property type="match status" value="1"/>
</dbReference>
<dbReference type="GO" id="GO:0008236">
    <property type="term" value="F:serine-type peptidase activity"/>
    <property type="evidence" value="ECO:0007669"/>
    <property type="project" value="UniProtKB-KW"/>
</dbReference>
<evidence type="ECO:0000256" key="5">
    <source>
        <dbReference type="RuleBase" id="RU004404"/>
    </source>
</evidence>
<accession>A0A429ZZD8</accession>
<feature type="domain" description="PDZ" evidence="7">
    <location>
        <begin position="130"/>
        <end position="166"/>
    </location>
</feature>
<dbReference type="PANTHER" id="PTHR32060">
    <property type="entry name" value="TAIL-SPECIFIC PROTEASE"/>
    <property type="match status" value="1"/>
</dbReference>
<feature type="transmembrane region" description="Helical" evidence="6">
    <location>
        <begin position="12"/>
        <end position="36"/>
    </location>
</feature>
<keyword evidence="9" id="KW-1185">Reference proteome</keyword>
<dbReference type="InterPro" id="IPR055210">
    <property type="entry name" value="CtpA/B_N"/>
</dbReference>
<proteinExistence type="inferred from homology"/>
<dbReference type="SMART" id="SM00245">
    <property type="entry name" value="TSPc"/>
    <property type="match status" value="1"/>
</dbReference>
<evidence type="ECO:0000256" key="2">
    <source>
        <dbReference type="ARBA" id="ARBA00022670"/>
    </source>
</evidence>
<dbReference type="PANTHER" id="PTHR32060:SF30">
    <property type="entry name" value="CARBOXY-TERMINAL PROCESSING PROTEASE CTPA"/>
    <property type="match status" value="1"/>
</dbReference>
<keyword evidence="4 5" id="KW-0720">Serine protease</keyword>
<keyword evidence="6" id="KW-0812">Transmembrane</keyword>
<evidence type="ECO:0000313" key="9">
    <source>
        <dbReference type="Proteomes" id="UP000287857"/>
    </source>
</evidence>
<dbReference type="EMBL" id="NGJS01000005">
    <property type="protein sequence ID" value="RST99387.1"/>
    <property type="molecule type" value="Genomic_DNA"/>
</dbReference>
<dbReference type="GO" id="GO:0006508">
    <property type="term" value="P:proteolysis"/>
    <property type="evidence" value="ECO:0007669"/>
    <property type="project" value="UniProtKB-KW"/>
</dbReference>
<dbReference type="SUPFAM" id="SSF52096">
    <property type="entry name" value="ClpP/crotonase"/>
    <property type="match status" value="1"/>
</dbReference>
<dbReference type="GO" id="GO:0004175">
    <property type="term" value="F:endopeptidase activity"/>
    <property type="evidence" value="ECO:0007669"/>
    <property type="project" value="TreeGrafter"/>
</dbReference>
<evidence type="ECO:0000313" key="8">
    <source>
        <dbReference type="EMBL" id="RST99387.1"/>
    </source>
</evidence>
<evidence type="ECO:0000256" key="3">
    <source>
        <dbReference type="ARBA" id="ARBA00022801"/>
    </source>
</evidence>
<dbReference type="GO" id="GO:0030288">
    <property type="term" value="C:outer membrane-bounded periplasmic space"/>
    <property type="evidence" value="ECO:0007669"/>
    <property type="project" value="TreeGrafter"/>
</dbReference>
<dbReference type="Gene3D" id="3.30.750.44">
    <property type="match status" value="1"/>
</dbReference>
<evidence type="ECO:0000259" key="7">
    <source>
        <dbReference type="PROSITE" id="PS50106"/>
    </source>
</evidence>
<evidence type="ECO:0000256" key="4">
    <source>
        <dbReference type="ARBA" id="ARBA00022825"/>
    </source>
</evidence>
<dbReference type="Gene3D" id="1.10.101.10">
    <property type="entry name" value="PGBD-like superfamily/PGBD"/>
    <property type="match status" value="1"/>
</dbReference>
<dbReference type="Gene3D" id="3.90.226.10">
    <property type="entry name" value="2-enoyl-CoA Hydratase, Chain A, domain 1"/>
    <property type="match status" value="1"/>
</dbReference>
<keyword evidence="6" id="KW-1133">Transmembrane helix</keyword>
<dbReference type="Pfam" id="PF13180">
    <property type="entry name" value="PDZ_2"/>
    <property type="match status" value="1"/>
</dbReference>
<keyword evidence="6" id="KW-0472">Membrane</keyword>
<dbReference type="InterPro" id="IPR004447">
    <property type="entry name" value="Peptidase_S41A"/>
</dbReference>
<dbReference type="InterPro" id="IPR036034">
    <property type="entry name" value="PDZ_sf"/>
</dbReference>
<dbReference type="CDD" id="cd06782">
    <property type="entry name" value="cpPDZ_CPP-like"/>
    <property type="match status" value="1"/>
</dbReference>
<dbReference type="SUPFAM" id="SSF47090">
    <property type="entry name" value="PGBD-like"/>
    <property type="match status" value="1"/>
</dbReference>
<evidence type="ECO:0000256" key="6">
    <source>
        <dbReference type="SAM" id="Phobius"/>
    </source>
</evidence>
<dbReference type="Pfam" id="PF03572">
    <property type="entry name" value="Peptidase_S41"/>
    <property type="match status" value="1"/>
</dbReference>
<dbReference type="CDD" id="cd07560">
    <property type="entry name" value="Peptidase_S41_CPP"/>
    <property type="match status" value="1"/>
</dbReference>